<keyword evidence="2" id="KW-1185">Reference proteome</keyword>
<name>A0A158KZL6_9BURK</name>
<dbReference type="EMBL" id="FCON02000234">
    <property type="protein sequence ID" value="SAL86557.1"/>
    <property type="molecule type" value="Genomic_DNA"/>
</dbReference>
<sequence length="194" mass="21783">MCRKHFSRRRFFMRSDVARYLTQVVGNACPATGSKRLTTTVRDTLFPCVSFARSGDASSDGCPSLIGAVRLSQFASVTNARPPHCDPCVFFIGSLTSGSGFRCEEILAARLSWIRWRRRAWRLHNNASTWSNWLPDRGPRRSTAHPSIIASSCRAHRSPGRRRPLSVSLRCRRRPAVRATNLARRGSIARLGQD</sequence>
<comment type="caution">
    <text evidence="1">The sequence shown here is derived from an EMBL/GenBank/DDBJ whole genome shotgun (WGS) entry which is preliminary data.</text>
</comment>
<dbReference type="AlphaFoldDB" id="A0A158KZL6"/>
<protein>
    <submittedName>
        <fullName evidence="1">Uncharacterized protein</fullName>
    </submittedName>
</protein>
<dbReference type="Proteomes" id="UP000054770">
    <property type="component" value="Unassembled WGS sequence"/>
</dbReference>
<evidence type="ECO:0000313" key="1">
    <source>
        <dbReference type="EMBL" id="SAL86557.1"/>
    </source>
</evidence>
<gene>
    <name evidence="1" type="ORF">AWB68_08070</name>
</gene>
<accession>A0A158KZL6</accession>
<evidence type="ECO:0000313" key="2">
    <source>
        <dbReference type="Proteomes" id="UP000054770"/>
    </source>
</evidence>
<organism evidence="1 2">
    <name type="scientific">Caballeronia choica</name>
    <dbReference type="NCBI Taxonomy" id="326476"/>
    <lineage>
        <taxon>Bacteria</taxon>
        <taxon>Pseudomonadati</taxon>
        <taxon>Pseudomonadota</taxon>
        <taxon>Betaproteobacteria</taxon>
        <taxon>Burkholderiales</taxon>
        <taxon>Burkholderiaceae</taxon>
        <taxon>Caballeronia</taxon>
    </lineage>
</organism>
<reference evidence="1" key="1">
    <citation type="submission" date="2016-01" db="EMBL/GenBank/DDBJ databases">
        <authorList>
            <person name="Peeters C."/>
        </authorList>
    </citation>
    <scope>NUCLEOTIDE SEQUENCE [LARGE SCALE GENOMIC DNA]</scope>
    <source>
        <strain evidence="1">LMG 22940</strain>
    </source>
</reference>
<proteinExistence type="predicted"/>